<evidence type="ECO:0000313" key="2">
    <source>
        <dbReference type="EMBL" id="AYV77475.1"/>
    </source>
</evidence>
<reference evidence="2" key="1">
    <citation type="submission" date="2018-10" db="EMBL/GenBank/DDBJ databases">
        <title>Hidden diversity of soil giant viruses.</title>
        <authorList>
            <person name="Schulz F."/>
            <person name="Alteio L."/>
            <person name="Goudeau D."/>
            <person name="Ryan E.M."/>
            <person name="Malmstrom R.R."/>
            <person name="Blanchard J."/>
            <person name="Woyke T."/>
        </authorList>
    </citation>
    <scope>NUCLEOTIDE SEQUENCE</scope>
    <source>
        <strain evidence="2">DSV1</strain>
    </source>
</reference>
<feature type="transmembrane region" description="Helical" evidence="1">
    <location>
        <begin position="30"/>
        <end position="49"/>
    </location>
</feature>
<sequence>MEQDTWFMISGLVMLFSFFQWIIQIDHKSFIIFITSTIFYLILLTWIIYDAYRPRRCVS</sequence>
<protein>
    <submittedName>
        <fullName evidence="2">Uncharacterized protein</fullName>
    </submittedName>
</protein>
<gene>
    <name evidence="2" type="ORF">Dasosvirus3_34</name>
</gene>
<feature type="transmembrane region" description="Helical" evidence="1">
    <location>
        <begin position="6"/>
        <end position="23"/>
    </location>
</feature>
<evidence type="ECO:0000256" key="1">
    <source>
        <dbReference type="SAM" id="Phobius"/>
    </source>
</evidence>
<keyword evidence="1" id="KW-0472">Membrane</keyword>
<keyword evidence="1" id="KW-1133">Transmembrane helix</keyword>
<accession>A0A3G4ZRH3</accession>
<organism evidence="2">
    <name type="scientific">Dasosvirus sp</name>
    <dbReference type="NCBI Taxonomy" id="2487764"/>
    <lineage>
        <taxon>Viruses</taxon>
        <taxon>Varidnaviria</taxon>
        <taxon>Bamfordvirae</taxon>
        <taxon>Nucleocytoviricota</taxon>
        <taxon>Megaviricetes</taxon>
        <taxon>Imitervirales</taxon>
        <taxon>Mimiviridae</taxon>
        <taxon>Klosneuvirinae</taxon>
    </lineage>
</organism>
<keyword evidence="1" id="KW-0812">Transmembrane</keyword>
<dbReference type="EMBL" id="MK072044">
    <property type="protein sequence ID" value="AYV77475.1"/>
    <property type="molecule type" value="Genomic_DNA"/>
</dbReference>
<proteinExistence type="predicted"/>
<name>A0A3G4ZRH3_9VIRU</name>